<comment type="caution">
    <text evidence="1">The sequence shown here is derived from an EMBL/GenBank/DDBJ whole genome shotgun (WGS) entry which is preliminary data.</text>
</comment>
<proteinExistence type="predicted"/>
<evidence type="ECO:0000313" key="1">
    <source>
        <dbReference type="EMBL" id="MXY34927.1"/>
    </source>
</evidence>
<dbReference type="InterPro" id="IPR007729">
    <property type="entry name" value="DGOK"/>
</dbReference>
<dbReference type="InterPro" id="IPR042258">
    <property type="entry name" value="DGOK_N"/>
</dbReference>
<keyword evidence="1" id="KW-0418">Kinase</keyword>
<dbReference type="AlphaFoldDB" id="A0A6B0Y4L1"/>
<dbReference type="GO" id="GO:0034194">
    <property type="term" value="P:D-galactonate catabolic process"/>
    <property type="evidence" value="ECO:0007669"/>
    <property type="project" value="InterPro"/>
</dbReference>
<dbReference type="InterPro" id="IPR042257">
    <property type="entry name" value="DGOK_C"/>
</dbReference>
<organism evidence="1">
    <name type="scientific">Boseongicola sp. SB0664_bin_43</name>
    <dbReference type="NCBI Taxonomy" id="2604844"/>
    <lineage>
        <taxon>Bacteria</taxon>
        <taxon>Pseudomonadati</taxon>
        <taxon>Pseudomonadota</taxon>
        <taxon>Alphaproteobacteria</taxon>
        <taxon>Rhodobacterales</taxon>
        <taxon>Paracoccaceae</taxon>
        <taxon>Boseongicola</taxon>
    </lineage>
</organism>
<dbReference type="Gene3D" id="3.30.420.310">
    <property type="entry name" value="2-keto-3-deoxy-galactonokinase, C-terminal domain"/>
    <property type="match status" value="1"/>
</dbReference>
<reference evidence="1" key="1">
    <citation type="submission" date="2019-09" db="EMBL/GenBank/DDBJ databases">
        <title>Characterisation of the sponge microbiome using genome-centric metagenomics.</title>
        <authorList>
            <person name="Engelberts J.P."/>
            <person name="Robbins S.J."/>
            <person name="De Goeij J.M."/>
            <person name="Aranda M."/>
            <person name="Bell S.C."/>
            <person name="Webster N.S."/>
        </authorList>
    </citation>
    <scope>NUCLEOTIDE SEQUENCE</scope>
    <source>
        <strain evidence="1">SB0664_bin_43</strain>
    </source>
</reference>
<keyword evidence="1" id="KW-0808">Transferase</keyword>
<accession>A0A6B0Y4L1</accession>
<dbReference type="Pfam" id="PF05035">
    <property type="entry name" value="DGOK"/>
    <property type="match status" value="1"/>
</dbReference>
<protein>
    <submittedName>
        <fullName evidence="1">2-dehydro-3-deoxygalactonokinase</fullName>
    </submittedName>
</protein>
<gene>
    <name evidence="1" type="ORF">F4Y60_12755</name>
</gene>
<dbReference type="Gene3D" id="3.30.420.300">
    <property type="entry name" value="2-keto-3-deoxy-galactonokinase, substrate binding domain"/>
    <property type="match status" value="1"/>
</dbReference>
<dbReference type="EMBL" id="VXRY01000525">
    <property type="protein sequence ID" value="MXY34927.1"/>
    <property type="molecule type" value="Genomic_DNA"/>
</dbReference>
<name>A0A6B0Y4L1_9RHOB</name>
<dbReference type="GO" id="GO:0008671">
    <property type="term" value="F:2-dehydro-3-deoxygalactonokinase activity"/>
    <property type="evidence" value="ECO:0007669"/>
    <property type="project" value="InterPro"/>
</dbReference>
<sequence>MGNERKHADWIAVDWGTSNLRAWAFRDGKAVANAASGKGMGVLAPDAFEAALLDIIDPWLGIGPTRVVASGMVGARQGWLEAPYATVPCAPTGAGGVRPDVADPRLDVTILPGLAQDRPADVMRGEETQVAGYLAGDPGFDGIICLPGTHTKWVHVSAREVVSFRTFMTGELFALLSTGSVLRHSVGEGWDDNAFAEAVDDAVGRPEAIAARLFALRAETLLAGLGKGTATARLSGLLIGAELAAARAYWLGRRIVLVGASRQVSHYAKALGSLGAPTETADATQATLAGLAAARARMQEAS</sequence>